<feature type="region of interest" description="Disordered" evidence="1">
    <location>
        <begin position="64"/>
        <end position="92"/>
    </location>
</feature>
<dbReference type="Proteomes" id="UP000515591">
    <property type="component" value="Chromosome"/>
</dbReference>
<dbReference type="RefSeq" id="WP_182850147.1">
    <property type="nucleotide sequence ID" value="NZ_AP022213.1"/>
</dbReference>
<sequence>MKPHDHPSFRSPRDYAAAILAEPSKEGRVQLLERCPAHWREQVETHVRDAWGRLQAFQKYRKARHEAARQKPPAAPRQGVLNSVTNHTRSAPEVGNRYLSALRALVGEPHGN</sequence>
<proteinExistence type="predicted"/>
<reference evidence="2 3" key="1">
    <citation type="submission" date="2019-12" db="EMBL/GenBank/DDBJ databases">
        <title>complete genome sequences of Pseudomonas otitidis str. WP8-S17-CRE-03 isolated from wastewater treatment plant effluent.</title>
        <authorList>
            <person name="Sekizuka T."/>
            <person name="Itokawa K."/>
            <person name="Yatsu K."/>
            <person name="Inamine Y."/>
            <person name="Kuroda M."/>
        </authorList>
    </citation>
    <scope>NUCLEOTIDE SEQUENCE [LARGE SCALE GENOMIC DNA]</scope>
    <source>
        <strain evidence="2 3">WP8-S17-CRE-03</strain>
    </source>
</reference>
<evidence type="ECO:0000313" key="3">
    <source>
        <dbReference type="Proteomes" id="UP000515591"/>
    </source>
</evidence>
<protein>
    <submittedName>
        <fullName evidence="2">Uncharacterized protein</fullName>
    </submittedName>
</protein>
<dbReference type="AlphaFoldDB" id="A0A6S5RXL5"/>
<dbReference type="EMBL" id="AP022213">
    <property type="protein sequence ID" value="BBT16989.1"/>
    <property type="molecule type" value="Genomic_DNA"/>
</dbReference>
<evidence type="ECO:0000313" key="2">
    <source>
        <dbReference type="EMBL" id="BBT16989.1"/>
    </source>
</evidence>
<feature type="compositionally biased region" description="Polar residues" evidence="1">
    <location>
        <begin position="80"/>
        <end position="89"/>
    </location>
</feature>
<organism evidence="2 3">
    <name type="scientific">Metapseudomonas otitidis</name>
    <dbReference type="NCBI Taxonomy" id="319939"/>
    <lineage>
        <taxon>Bacteria</taxon>
        <taxon>Pseudomonadati</taxon>
        <taxon>Pseudomonadota</taxon>
        <taxon>Gammaproteobacteria</taxon>
        <taxon>Pseudomonadales</taxon>
        <taxon>Pseudomonadaceae</taxon>
        <taxon>Metapseudomonas</taxon>
    </lineage>
</organism>
<accession>A0A6S5RXL5</accession>
<evidence type="ECO:0000256" key="1">
    <source>
        <dbReference type="SAM" id="MobiDB-lite"/>
    </source>
</evidence>
<name>A0A6S5RXL5_9GAMM</name>
<gene>
    <name evidence="2" type="ORF">WP8S17C03_30380</name>
</gene>